<dbReference type="InterPro" id="IPR035906">
    <property type="entry name" value="MetI-like_sf"/>
</dbReference>
<feature type="transmembrane region" description="Helical" evidence="7">
    <location>
        <begin position="126"/>
        <end position="152"/>
    </location>
</feature>
<feature type="domain" description="ABC transmembrane type-1" evidence="8">
    <location>
        <begin position="78"/>
        <end position="267"/>
    </location>
</feature>
<dbReference type="AlphaFoldDB" id="A0A381TBL1"/>
<dbReference type="GO" id="GO:0055085">
    <property type="term" value="P:transmembrane transport"/>
    <property type="evidence" value="ECO:0007669"/>
    <property type="project" value="InterPro"/>
</dbReference>
<gene>
    <name evidence="9" type="ORF">METZ01_LOCUS65842</name>
</gene>
<evidence type="ECO:0000313" key="9">
    <source>
        <dbReference type="EMBL" id="SVA12988.1"/>
    </source>
</evidence>
<sequence length="281" mass="30594">MKEFFKWINVFVRNPSGFVGVTILIIYLCISCLASLDFTPYSQLAQNPGQRLQEPSWEHLMGTDLFGRDVASRLMVGIKNSILIAGMAVLLSGFIGTFLGIISAYIGGLWDMLIMRIMDVFFAFPAILLALLVVAVLGSSLANTVLAITVVYTPIFARVARGPALSVKNLEFVQSALSIGTDRWRIIVLHILPNIMAPIITQCSLALSWALLTEAGLSFLGLGTQPPNSSIGVMLNESRKLMEIAPWLLLYPGIAITLGVLGFNLLGDALRDTLDPRLVDI</sequence>
<protein>
    <recommendedName>
        <fullName evidence="8">ABC transmembrane type-1 domain-containing protein</fullName>
    </recommendedName>
</protein>
<keyword evidence="6 7" id="KW-0472">Membrane</keyword>
<evidence type="ECO:0000259" key="8">
    <source>
        <dbReference type="PROSITE" id="PS50928"/>
    </source>
</evidence>
<comment type="subcellular location">
    <subcellularLocation>
        <location evidence="1">Cell membrane</location>
        <topology evidence="1">Multi-pass membrane protein</topology>
    </subcellularLocation>
</comment>
<keyword evidence="5 7" id="KW-1133">Transmembrane helix</keyword>
<feature type="transmembrane region" description="Helical" evidence="7">
    <location>
        <begin position="16"/>
        <end position="36"/>
    </location>
</feature>
<feature type="transmembrane region" description="Helical" evidence="7">
    <location>
        <begin position="187"/>
        <end position="212"/>
    </location>
</feature>
<accession>A0A381TBL1</accession>
<evidence type="ECO:0000256" key="4">
    <source>
        <dbReference type="ARBA" id="ARBA00022692"/>
    </source>
</evidence>
<dbReference type="InterPro" id="IPR000515">
    <property type="entry name" value="MetI-like"/>
</dbReference>
<dbReference type="SUPFAM" id="SSF161098">
    <property type="entry name" value="MetI-like"/>
    <property type="match status" value="1"/>
</dbReference>
<organism evidence="9">
    <name type="scientific">marine metagenome</name>
    <dbReference type="NCBI Taxonomy" id="408172"/>
    <lineage>
        <taxon>unclassified sequences</taxon>
        <taxon>metagenomes</taxon>
        <taxon>ecological metagenomes</taxon>
    </lineage>
</organism>
<evidence type="ECO:0000256" key="5">
    <source>
        <dbReference type="ARBA" id="ARBA00022989"/>
    </source>
</evidence>
<evidence type="ECO:0000256" key="7">
    <source>
        <dbReference type="SAM" id="Phobius"/>
    </source>
</evidence>
<evidence type="ECO:0000256" key="3">
    <source>
        <dbReference type="ARBA" id="ARBA00022475"/>
    </source>
</evidence>
<dbReference type="GO" id="GO:0005886">
    <property type="term" value="C:plasma membrane"/>
    <property type="evidence" value="ECO:0007669"/>
    <property type="project" value="UniProtKB-SubCell"/>
</dbReference>
<keyword evidence="3" id="KW-1003">Cell membrane</keyword>
<dbReference type="CDD" id="cd06261">
    <property type="entry name" value="TM_PBP2"/>
    <property type="match status" value="1"/>
</dbReference>
<dbReference type="InterPro" id="IPR050366">
    <property type="entry name" value="BP-dependent_transpt_permease"/>
</dbReference>
<keyword evidence="4 7" id="KW-0812">Transmembrane</keyword>
<evidence type="ECO:0000256" key="2">
    <source>
        <dbReference type="ARBA" id="ARBA00022448"/>
    </source>
</evidence>
<keyword evidence="2" id="KW-0813">Transport</keyword>
<dbReference type="EMBL" id="UINC01004255">
    <property type="protein sequence ID" value="SVA12988.1"/>
    <property type="molecule type" value="Genomic_DNA"/>
</dbReference>
<evidence type="ECO:0000256" key="6">
    <source>
        <dbReference type="ARBA" id="ARBA00023136"/>
    </source>
</evidence>
<proteinExistence type="predicted"/>
<dbReference type="PROSITE" id="PS50928">
    <property type="entry name" value="ABC_TM1"/>
    <property type="match status" value="1"/>
</dbReference>
<dbReference type="PANTHER" id="PTHR43386:SF1">
    <property type="entry name" value="D,D-DIPEPTIDE TRANSPORT SYSTEM PERMEASE PROTEIN DDPC-RELATED"/>
    <property type="match status" value="1"/>
</dbReference>
<dbReference type="Gene3D" id="1.10.3720.10">
    <property type="entry name" value="MetI-like"/>
    <property type="match status" value="1"/>
</dbReference>
<evidence type="ECO:0000256" key="1">
    <source>
        <dbReference type="ARBA" id="ARBA00004651"/>
    </source>
</evidence>
<feature type="transmembrane region" description="Helical" evidence="7">
    <location>
        <begin position="82"/>
        <end position="106"/>
    </location>
</feature>
<feature type="transmembrane region" description="Helical" evidence="7">
    <location>
        <begin position="244"/>
        <end position="267"/>
    </location>
</feature>
<dbReference type="Pfam" id="PF00528">
    <property type="entry name" value="BPD_transp_1"/>
    <property type="match status" value="1"/>
</dbReference>
<reference evidence="9" key="1">
    <citation type="submission" date="2018-05" db="EMBL/GenBank/DDBJ databases">
        <authorList>
            <person name="Lanie J.A."/>
            <person name="Ng W.-L."/>
            <person name="Kazmierczak K.M."/>
            <person name="Andrzejewski T.M."/>
            <person name="Davidsen T.M."/>
            <person name="Wayne K.J."/>
            <person name="Tettelin H."/>
            <person name="Glass J.I."/>
            <person name="Rusch D."/>
            <person name="Podicherti R."/>
            <person name="Tsui H.-C.T."/>
            <person name="Winkler M.E."/>
        </authorList>
    </citation>
    <scope>NUCLEOTIDE SEQUENCE</scope>
</reference>
<dbReference type="PANTHER" id="PTHR43386">
    <property type="entry name" value="OLIGOPEPTIDE TRANSPORT SYSTEM PERMEASE PROTEIN APPC"/>
    <property type="match status" value="1"/>
</dbReference>
<name>A0A381TBL1_9ZZZZ</name>